<dbReference type="InterPro" id="IPR035980">
    <property type="entry name" value="Ribosomal_bS6_sf"/>
</dbReference>
<accession>A0A8S1CK15</accession>
<comment type="caution">
    <text evidence="5">The sequence shown here is derived from an EMBL/GenBank/DDBJ whole genome shotgun (WGS) entry which is preliminary data.</text>
</comment>
<evidence type="ECO:0000256" key="4">
    <source>
        <dbReference type="SAM" id="MobiDB-lite"/>
    </source>
</evidence>
<proteinExistence type="inferred from homology"/>
<evidence type="ECO:0000256" key="1">
    <source>
        <dbReference type="ARBA" id="ARBA00009512"/>
    </source>
</evidence>
<dbReference type="OrthoDB" id="268530at2759"/>
<keyword evidence="6" id="KW-1185">Reference proteome</keyword>
<dbReference type="Pfam" id="PF01250">
    <property type="entry name" value="Ribosomal_S6"/>
    <property type="match status" value="1"/>
</dbReference>
<evidence type="ECO:0000256" key="2">
    <source>
        <dbReference type="ARBA" id="ARBA00035170"/>
    </source>
</evidence>
<dbReference type="GO" id="GO:0003735">
    <property type="term" value="F:structural constituent of ribosome"/>
    <property type="evidence" value="ECO:0007669"/>
    <property type="project" value="InterPro"/>
</dbReference>
<dbReference type="Gene3D" id="3.30.70.60">
    <property type="match status" value="1"/>
</dbReference>
<dbReference type="GO" id="GO:0006412">
    <property type="term" value="P:translation"/>
    <property type="evidence" value="ECO:0007669"/>
    <property type="project" value="InterPro"/>
</dbReference>
<dbReference type="GO" id="GO:0005763">
    <property type="term" value="C:mitochondrial small ribosomal subunit"/>
    <property type="evidence" value="ECO:0007669"/>
    <property type="project" value="TreeGrafter"/>
</dbReference>
<dbReference type="CDD" id="cd15465">
    <property type="entry name" value="bS6_mito"/>
    <property type="match status" value="1"/>
</dbReference>
<dbReference type="AlphaFoldDB" id="A0A8S1CK15"/>
<name>A0A8S1CK15_9INSE</name>
<feature type="compositionally biased region" description="Basic and acidic residues" evidence="4">
    <location>
        <begin position="126"/>
        <end position="136"/>
    </location>
</feature>
<dbReference type="InterPro" id="IPR000529">
    <property type="entry name" value="Ribosomal_bS6"/>
</dbReference>
<evidence type="ECO:0000313" key="5">
    <source>
        <dbReference type="EMBL" id="CAB3368848.1"/>
    </source>
</evidence>
<organism evidence="5 6">
    <name type="scientific">Cloeon dipterum</name>
    <dbReference type="NCBI Taxonomy" id="197152"/>
    <lineage>
        <taxon>Eukaryota</taxon>
        <taxon>Metazoa</taxon>
        <taxon>Ecdysozoa</taxon>
        <taxon>Arthropoda</taxon>
        <taxon>Hexapoda</taxon>
        <taxon>Insecta</taxon>
        <taxon>Pterygota</taxon>
        <taxon>Palaeoptera</taxon>
        <taxon>Ephemeroptera</taxon>
        <taxon>Pisciforma</taxon>
        <taxon>Baetidae</taxon>
        <taxon>Cloeon</taxon>
    </lineage>
</organism>
<dbReference type="Proteomes" id="UP000494165">
    <property type="component" value="Unassembled WGS sequence"/>
</dbReference>
<evidence type="ECO:0000313" key="6">
    <source>
        <dbReference type="Proteomes" id="UP000494165"/>
    </source>
</evidence>
<dbReference type="PANTHER" id="PTHR21011:SF1">
    <property type="entry name" value="SMALL RIBOSOMAL SUBUNIT PROTEIN BS6M"/>
    <property type="match status" value="1"/>
</dbReference>
<dbReference type="EMBL" id="CADEPI010000040">
    <property type="protein sequence ID" value="CAB3368848.1"/>
    <property type="molecule type" value="Genomic_DNA"/>
</dbReference>
<dbReference type="FunFam" id="3.30.70.60:FF:000014">
    <property type="entry name" value="28S ribosomal protein S6, mitochondrial"/>
    <property type="match status" value="1"/>
</dbReference>
<evidence type="ECO:0000256" key="3">
    <source>
        <dbReference type="ARBA" id="ARBA00035365"/>
    </source>
</evidence>
<dbReference type="SUPFAM" id="SSF54995">
    <property type="entry name" value="Ribosomal protein S6"/>
    <property type="match status" value="1"/>
</dbReference>
<feature type="region of interest" description="Disordered" evidence="4">
    <location>
        <begin position="126"/>
        <end position="148"/>
    </location>
</feature>
<dbReference type="InterPro" id="IPR014717">
    <property type="entry name" value="Transl_elong_EF1B/ribsomal_bS6"/>
</dbReference>
<sequence length="148" mass="17209">MPTYELAFLLKNMSKPDIAVSLKRAGQEIFLRGGFIRKLENLGVSKDTPYKISSHGQVHRTASYFALQFDAPPTTIDDLRDVYKRDVDIVRYKIFKVQEPEKAECTLHEEILPPAYRKDVQELLAESEKKKPKQWDAKTGLDYYPFQR</sequence>
<protein>
    <recommendedName>
        <fullName evidence="2">Small ribosomal subunit protein bS6m</fullName>
    </recommendedName>
    <alternativeName>
        <fullName evidence="3">28S ribosomal protein S6, mitochondrial</fullName>
    </alternativeName>
</protein>
<comment type="similarity">
    <text evidence="1">Belongs to the bacterial ribosomal protein bS6 family.</text>
</comment>
<dbReference type="GO" id="GO:0070181">
    <property type="term" value="F:small ribosomal subunit rRNA binding"/>
    <property type="evidence" value="ECO:0007669"/>
    <property type="project" value="TreeGrafter"/>
</dbReference>
<dbReference type="PANTHER" id="PTHR21011">
    <property type="entry name" value="MITOCHONDRIAL 28S RIBOSOMAL PROTEIN S6"/>
    <property type="match status" value="1"/>
</dbReference>
<reference evidence="5 6" key="1">
    <citation type="submission" date="2020-04" db="EMBL/GenBank/DDBJ databases">
        <authorList>
            <person name="Alioto T."/>
            <person name="Alioto T."/>
            <person name="Gomez Garrido J."/>
        </authorList>
    </citation>
    <scope>NUCLEOTIDE SEQUENCE [LARGE SCALE GENOMIC DNA]</scope>
</reference>
<gene>
    <name evidence="5" type="ORF">CLODIP_2_CD02729</name>
</gene>